<evidence type="ECO:0000313" key="2">
    <source>
        <dbReference type="EMBL" id="KAF0807639.1"/>
    </source>
</evidence>
<keyword evidence="3" id="KW-1185">Reference proteome</keyword>
<organism evidence="2 3">
    <name type="scientific">Alcanivorax xiamenensis</name>
    <dbReference type="NCBI Taxonomy" id="1177156"/>
    <lineage>
        <taxon>Bacteria</taxon>
        <taxon>Pseudomonadati</taxon>
        <taxon>Pseudomonadota</taxon>
        <taxon>Gammaproteobacteria</taxon>
        <taxon>Oceanospirillales</taxon>
        <taxon>Alcanivoracaceae</taxon>
        <taxon>Alcanivorax</taxon>
    </lineage>
</organism>
<evidence type="ECO:0000313" key="3">
    <source>
        <dbReference type="Proteomes" id="UP000771797"/>
    </source>
</evidence>
<accession>A0ABQ6YCV3</accession>
<evidence type="ECO:0000256" key="1">
    <source>
        <dbReference type="SAM" id="SignalP"/>
    </source>
</evidence>
<gene>
    <name evidence="2" type="ORF">A6D6_00636</name>
</gene>
<feature type="signal peptide" evidence="1">
    <location>
        <begin position="1"/>
        <end position="25"/>
    </location>
</feature>
<sequence>MKKNAFYKQALAVVIGTLISGALGAASIFDADEVVDLYQAGAQVRFQGFDITSLPDDRFAATWVEHNIETDLDRVRLARFDQNGHIVGDILTVSENSAYPDFGLSEPMVDASGSGGLVVVWGGGSKMDSSDCRTNVMLGRVGIDDSVSSPWLASPGYGYSCNPDLSVNQDGWSLVAMSYDIGHGYVYQLSVPEGGGGGHFLLGSDTNLDIPVAVAIQEGSGQIIWPVIKDGDTVLMVMRYSYFGSEPPREPWALDAGIGEGERLYQTFPVLAAGSDGGYASAWFQSATVNTQKVFSQRIQYINADGSAGASATIGEDSLDVLSGKPDMAGDRNGTFLIGWTVLENGEPRYRKVTAFDEEGVIDTPAVIVSKGAPGLFDASANTRVALNADLAVAAWYEQADGNSGPVLKARIGSAPKRSDVGQGSGGGGGSTGPVLFLGLALLALRRQLTYKQTIRHDSELKGYST</sequence>
<proteinExistence type="predicted"/>
<reference evidence="2 3" key="1">
    <citation type="submission" date="2012-09" db="EMBL/GenBank/DDBJ databases">
        <title>Genome Sequence of alkane-degrading Bacterium Alcanivorax sp. 6-D-6.</title>
        <authorList>
            <person name="Lai Q."/>
            <person name="Shao Z."/>
        </authorList>
    </citation>
    <scope>NUCLEOTIDE SEQUENCE [LARGE SCALE GENOMIC DNA]</scope>
    <source>
        <strain evidence="2 3">6-D-6</strain>
    </source>
</reference>
<keyword evidence="1" id="KW-0732">Signal</keyword>
<name>A0ABQ6YCV3_9GAMM</name>
<feature type="chain" id="PRO_5045989072" description="GlyGly-CTERM domain-containing protein" evidence="1">
    <location>
        <begin position="26"/>
        <end position="466"/>
    </location>
</feature>
<dbReference type="Proteomes" id="UP000771797">
    <property type="component" value="Unassembled WGS sequence"/>
</dbReference>
<dbReference type="RefSeq" id="WP_159659907.1">
    <property type="nucleotide sequence ID" value="NZ_AQPF01000003.1"/>
</dbReference>
<evidence type="ECO:0008006" key="4">
    <source>
        <dbReference type="Google" id="ProtNLM"/>
    </source>
</evidence>
<dbReference type="EMBL" id="AQPF01000003">
    <property type="protein sequence ID" value="KAF0807639.1"/>
    <property type="molecule type" value="Genomic_DNA"/>
</dbReference>
<protein>
    <recommendedName>
        <fullName evidence="4">GlyGly-CTERM domain-containing protein</fullName>
    </recommendedName>
</protein>
<comment type="caution">
    <text evidence="2">The sequence shown here is derived from an EMBL/GenBank/DDBJ whole genome shotgun (WGS) entry which is preliminary data.</text>
</comment>